<evidence type="ECO:0000256" key="2">
    <source>
        <dbReference type="SAM" id="Phobius"/>
    </source>
</evidence>
<feature type="transmembrane region" description="Helical" evidence="2">
    <location>
        <begin position="169"/>
        <end position="190"/>
    </location>
</feature>
<dbReference type="SMART" id="SM00105">
    <property type="entry name" value="ArfGap"/>
    <property type="match status" value="1"/>
</dbReference>
<keyword evidence="1" id="KW-0479">Metal-binding</keyword>
<keyword evidence="1" id="KW-0862">Zinc</keyword>
<evidence type="ECO:0000313" key="4">
    <source>
        <dbReference type="EMBL" id="KAK8846336.1"/>
    </source>
</evidence>
<keyword evidence="2" id="KW-0812">Transmembrane</keyword>
<dbReference type="PANTHER" id="PTHR46419">
    <property type="entry name" value="ADP-RIBOSYLATION FACTOR GTPASE-ACTIVATING PROTEIN AGD5"/>
    <property type="match status" value="1"/>
</dbReference>
<feature type="domain" description="Arf-GAP" evidence="3">
    <location>
        <begin position="5"/>
        <end position="124"/>
    </location>
</feature>
<keyword evidence="2" id="KW-1133">Transmembrane helix</keyword>
<reference evidence="4 5" key="1">
    <citation type="submission" date="2024-04" db="EMBL/GenBank/DDBJ databases">
        <title>Tritrichomonas musculus Genome.</title>
        <authorList>
            <person name="Alves-Ferreira E."/>
            <person name="Grigg M."/>
            <person name="Lorenzi H."/>
            <person name="Galac M."/>
        </authorList>
    </citation>
    <scope>NUCLEOTIDE SEQUENCE [LARGE SCALE GENOMIC DNA]</scope>
    <source>
        <strain evidence="4 5">EAF2021</strain>
    </source>
</reference>
<evidence type="ECO:0000256" key="1">
    <source>
        <dbReference type="PROSITE-ProRule" id="PRU00288"/>
    </source>
</evidence>
<dbReference type="PRINTS" id="PR00405">
    <property type="entry name" value="REVINTRACTNG"/>
</dbReference>
<dbReference type="EMBL" id="JAPFFF010000029">
    <property type="protein sequence ID" value="KAK8846336.1"/>
    <property type="molecule type" value="Genomic_DNA"/>
</dbReference>
<dbReference type="CDD" id="cd08204">
    <property type="entry name" value="ArfGap"/>
    <property type="match status" value="1"/>
</dbReference>
<keyword evidence="2" id="KW-0472">Membrane</keyword>
<feature type="transmembrane region" description="Helical" evidence="2">
    <location>
        <begin position="256"/>
        <end position="278"/>
    </location>
</feature>
<dbReference type="InterPro" id="IPR038508">
    <property type="entry name" value="ArfGAP_dom_sf"/>
</dbReference>
<gene>
    <name evidence="4" type="ORF">M9Y10_020345</name>
</gene>
<keyword evidence="1" id="KW-0863">Zinc-finger</keyword>
<dbReference type="Pfam" id="PF01412">
    <property type="entry name" value="ArfGap"/>
    <property type="match status" value="1"/>
</dbReference>
<accession>A0ABR2HFW6</accession>
<dbReference type="InterPro" id="IPR001164">
    <property type="entry name" value="ArfGAP_dom"/>
</dbReference>
<evidence type="ECO:0000259" key="3">
    <source>
        <dbReference type="PROSITE" id="PS50115"/>
    </source>
</evidence>
<protein>
    <recommendedName>
        <fullName evidence="3">Arf-GAP domain-containing protein</fullName>
    </recommendedName>
</protein>
<dbReference type="InterPro" id="IPR037278">
    <property type="entry name" value="ARFGAP/RecO"/>
</dbReference>
<proteinExistence type="predicted"/>
<name>A0ABR2HFW6_9EUKA</name>
<comment type="caution">
    <text evidence="4">The sequence shown here is derived from an EMBL/GenBank/DDBJ whole genome shotgun (WGS) entry which is preliminary data.</text>
</comment>
<dbReference type="InterPro" id="IPR044520">
    <property type="entry name" value="ARF_GAP_AGD5/15"/>
</dbReference>
<dbReference type="PANTHER" id="PTHR46419:SF3">
    <property type="entry name" value="ADP-RIBOSYLATION FACTOR GTPASE-ACTIVATING PROTEIN AGD15-RELATED"/>
    <property type="match status" value="1"/>
</dbReference>
<keyword evidence="5" id="KW-1185">Reference proteome</keyword>
<sequence length="288" mass="32834">MSSPKNRVLKLTKQPENQLCAECKARNPRWGLPDLGIFVCMDCYKYHKSIDNKLNGKSLGDDTWTSEEALMMERVGNHKSNQYYEYFLPTNFRRPIPYNAAEMTNFIKEKYKDEYWAEKGKLHPNSKVGQFLKDVDTIVTAGFRLAIIAFTLISVIILFLLNYFKLLKIAQAISLNFIIYTEVLIVKYGFSEIGLCLISEIIVEMTVFRLDYVKAFVVVASAKLIRNGISGEYHGLLLFIVAGALIYIGFGLENMIISIITPVIMLFAADSLFDGVKLGKIKLFFKKK</sequence>
<dbReference type="PROSITE" id="PS50115">
    <property type="entry name" value="ARFGAP"/>
    <property type="match status" value="1"/>
</dbReference>
<evidence type="ECO:0000313" key="5">
    <source>
        <dbReference type="Proteomes" id="UP001470230"/>
    </source>
</evidence>
<dbReference type="SUPFAM" id="SSF57863">
    <property type="entry name" value="ArfGap/RecO-like zinc finger"/>
    <property type="match status" value="1"/>
</dbReference>
<feature type="transmembrane region" description="Helical" evidence="2">
    <location>
        <begin position="141"/>
        <end position="163"/>
    </location>
</feature>
<organism evidence="4 5">
    <name type="scientific">Tritrichomonas musculus</name>
    <dbReference type="NCBI Taxonomy" id="1915356"/>
    <lineage>
        <taxon>Eukaryota</taxon>
        <taxon>Metamonada</taxon>
        <taxon>Parabasalia</taxon>
        <taxon>Tritrichomonadida</taxon>
        <taxon>Tritrichomonadidae</taxon>
        <taxon>Tritrichomonas</taxon>
    </lineage>
</organism>
<dbReference type="Proteomes" id="UP001470230">
    <property type="component" value="Unassembled WGS sequence"/>
</dbReference>
<dbReference type="Gene3D" id="1.10.220.150">
    <property type="entry name" value="Arf GTPase activating protein"/>
    <property type="match status" value="1"/>
</dbReference>
<feature type="transmembrane region" description="Helical" evidence="2">
    <location>
        <begin position="233"/>
        <end position="250"/>
    </location>
</feature>